<dbReference type="EMBL" id="QASA01000001">
    <property type="protein sequence ID" value="RDC62766.1"/>
    <property type="molecule type" value="Genomic_DNA"/>
</dbReference>
<keyword evidence="2" id="KW-1185">Reference proteome</keyword>
<dbReference type="Proteomes" id="UP000253919">
    <property type="component" value="Unassembled WGS sequence"/>
</dbReference>
<name>A0A369QHR8_9BACT</name>
<dbReference type="InterPro" id="IPR014710">
    <property type="entry name" value="RmlC-like_jellyroll"/>
</dbReference>
<organism evidence="1 2">
    <name type="scientific">Adhaeribacter pallidiroseus</name>
    <dbReference type="NCBI Taxonomy" id="2072847"/>
    <lineage>
        <taxon>Bacteria</taxon>
        <taxon>Pseudomonadati</taxon>
        <taxon>Bacteroidota</taxon>
        <taxon>Cytophagia</taxon>
        <taxon>Cytophagales</taxon>
        <taxon>Hymenobacteraceae</taxon>
        <taxon>Adhaeribacter</taxon>
    </lineage>
</organism>
<dbReference type="RefSeq" id="WP_233507364.1">
    <property type="nucleotide sequence ID" value="NZ_QASA01000001.1"/>
</dbReference>
<dbReference type="Gene3D" id="2.60.120.10">
    <property type="entry name" value="Jelly Rolls"/>
    <property type="match status" value="1"/>
</dbReference>
<dbReference type="InterPro" id="IPR018490">
    <property type="entry name" value="cNMP-bd_dom_sf"/>
</dbReference>
<reference evidence="1 2" key="1">
    <citation type="submission" date="2018-04" db="EMBL/GenBank/DDBJ databases">
        <title>Adhaeribacter sp. HMF7616 genome sequencing and assembly.</title>
        <authorList>
            <person name="Kang H."/>
            <person name="Kang J."/>
            <person name="Cha I."/>
            <person name="Kim H."/>
            <person name="Joh K."/>
        </authorList>
    </citation>
    <scope>NUCLEOTIDE SEQUENCE [LARGE SCALE GENOMIC DNA]</scope>
    <source>
        <strain evidence="1 2">HMF7616</strain>
    </source>
</reference>
<accession>A0A369QHR8</accession>
<sequence>MTELEKYIQTYFGVSNQDLTAISSFFKTMTLTKGDFFLKTGQRSDKLGFVQTGIMREYVYLQDKEVTI</sequence>
<dbReference type="SUPFAM" id="SSF51206">
    <property type="entry name" value="cAMP-binding domain-like"/>
    <property type="match status" value="1"/>
</dbReference>
<evidence type="ECO:0008006" key="3">
    <source>
        <dbReference type="Google" id="ProtNLM"/>
    </source>
</evidence>
<protein>
    <recommendedName>
        <fullName evidence="3">Cyclic nucleotide-binding domain-containing protein</fullName>
    </recommendedName>
</protein>
<comment type="caution">
    <text evidence="1">The sequence shown here is derived from an EMBL/GenBank/DDBJ whole genome shotgun (WGS) entry which is preliminary data.</text>
</comment>
<proteinExistence type="predicted"/>
<gene>
    <name evidence="1" type="ORF">AHMF7616_01360</name>
</gene>
<evidence type="ECO:0000313" key="1">
    <source>
        <dbReference type="EMBL" id="RDC62766.1"/>
    </source>
</evidence>
<evidence type="ECO:0000313" key="2">
    <source>
        <dbReference type="Proteomes" id="UP000253919"/>
    </source>
</evidence>
<dbReference type="AlphaFoldDB" id="A0A369QHR8"/>